<organism evidence="5 6">
    <name type="scientific">Mannheimia haemolytica</name>
    <name type="common">Pasteurella haemolytica</name>
    <dbReference type="NCBI Taxonomy" id="75985"/>
    <lineage>
        <taxon>Bacteria</taxon>
        <taxon>Pseudomonadati</taxon>
        <taxon>Pseudomonadota</taxon>
        <taxon>Gammaproteobacteria</taxon>
        <taxon>Pasteurellales</taxon>
        <taxon>Pasteurellaceae</taxon>
        <taxon>Mannheimia</taxon>
    </lineage>
</organism>
<keyword evidence="3" id="KW-1133">Transmembrane helix</keyword>
<keyword evidence="3" id="KW-0812">Transmembrane</keyword>
<keyword evidence="3" id="KW-0472">Membrane</keyword>
<feature type="domain" description="FAD-dependent oxidoreductase 2 FAD-binding" evidence="4">
    <location>
        <begin position="5"/>
        <end position="25"/>
    </location>
</feature>
<evidence type="ECO:0000313" key="6">
    <source>
        <dbReference type="Proteomes" id="UP000254802"/>
    </source>
</evidence>
<evidence type="ECO:0000313" key="5">
    <source>
        <dbReference type="EMBL" id="STY64886.1"/>
    </source>
</evidence>
<dbReference type="AlphaFoldDB" id="A0A378NAT3"/>
<accession>A0A378NAT3</accession>
<protein>
    <recommendedName>
        <fullName evidence="4">FAD-dependent oxidoreductase 2 FAD-binding domain-containing protein</fullName>
    </recommendedName>
</protein>
<proteinExistence type="predicted"/>
<name>A0A378NAT3_MANHA</name>
<gene>
    <name evidence="5" type="ORF">NCTC10638_04080</name>
</gene>
<dbReference type="GO" id="GO:0016491">
    <property type="term" value="F:oxidoreductase activity"/>
    <property type="evidence" value="ECO:0007669"/>
    <property type="project" value="UniProtKB-KW"/>
</dbReference>
<evidence type="ECO:0000256" key="2">
    <source>
        <dbReference type="ARBA" id="ARBA00023002"/>
    </source>
</evidence>
<dbReference type="EMBL" id="UGPN01000002">
    <property type="protein sequence ID" value="STY64886.1"/>
    <property type="molecule type" value="Genomic_DNA"/>
</dbReference>
<dbReference type="Pfam" id="PF00890">
    <property type="entry name" value="FAD_binding_2"/>
    <property type="match status" value="1"/>
</dbReference>
<keyword evidence="2" id="KW-0560">Oxidoreductase</keyword>
<feature type="transmembrane region" description="Helical" evidence="3">
    <location>
        <begin position="6"/>
        <end position="26"/>
    </location>
</feature>
<dbReference type="Proteomes" id="UP000254802">
    <property type="component" value="Unassembled WGS sequence"/>
</dbReference>
<dbReference type="InterPro" id="IPR003953">
    <property type="entry name" value="FAD-dep_OxRdtase_2_FAD-bd"/>
</dbReference>
<reference evidence="5 6" key="1">
    <citation type="submission" date="2018-06" db="EMBL/GenBank/DDBJ databases">
        <authorList>
            <consortium name="Pathogen Informatics"/>
            <person name="Doyle S."/>
        </authorList>
    </citation>
    <scope>NUCLEOTIDE SEQUENCE [LARGE SCALE GENOMIC DNA]</scope>
    <source>
        <strain evidence="5 6">NCTC10638</strain>
    </source>
</reference>
<dbReference type="SUPFAM" id="SSF51905">
    <property type="entry name" value="FAD/NAD(P)-binding domain"/>
    <property type="match status" value="1"/>
</dbReference>
<keyword evidence="1" id="KW-0285">Flavoprotein</keyword>
<evidence type="ECO:0000256" key="3">
    <source>
        <dbReference type="SAM" id="Phobius"/>
    </source>
</evidence>
<dbReference type="InterPro" id="IPR036188">
    <property type="entry name" value="FAD/NAD-bd_sf"/>
</dbReference>
<evidence type="ECO:0000259" key="4">
    <source>
        <dbReference type="Pfam" id="PF00890"/>
    </source>
</evidence>
<evidence type="ECO:0000256" key="1">
    <source>
        <dbReference type="ARBA" id="ARBA00022630"/>
    </source>
</evidence>
<sequence>MQNIDVVVIGAGAAGLFCAAQLGKLAKKWWC</sequence>
<dbReference type="Gene3D" id="3.50.50.60">
    <property type="entry name" value="FAD/NAD(P)-binding domain"/>
    <property type="match status" value="1"/>
</dbReference>